<feature type="transmembrane region" description="Helical" evidence="1">
    <location>
        <begin position="20"/>
        <end position="38"/>
    </location>
</feature>
<organism evidence="2 3">
    <name type="scientific">Jeotgalibaca dankookensis</name>
    <dbReference type="NCBI Taxonomy" id="708126"/>
    <lineage>
        <taxon>Bacteria</taxon>
        <taxon>Bacillati</taxon>
        <taxon>Bacillota</taxon>
        <taxon>Bacilli</taxon>
        <taxon>Lactobacillales</taxon>
        <taxon>Carnobacteriaceae</taxon>
        <taxon>Jeotgalibaca</taxon>
    </lineage>
</organism>
<dbReference type="Proteomes" id="UP000188993">
    <property type="component" value="Chromosome"/>
</dbReference>
<sequence length="80" mass="8860">MKKETKYLELWGDLVNLKDLVVAIILSGSLTMLGYFLAPNGDTTKQLFFGLAGAIIALLINTFFIKPKRLISKSPSQEVD</sequence>
<keyword evidence="3" id="KW-1185">Reference proteome</keyword>
<accession>A0A1S6IQ28</accession>
<dbReference type="STRING" id="708126.BW727_101262"/>
<gene>
    <name evidence="2" type="ORF">BW727_101262</name>
</gene>
<evidence type="ECO:0000313" key="3">
    <source>
        <dbReference type="Proteomes" id="UP000188993"/>
    </source>
</evidence>
<protein>
    <submittedName>
        <fullName evidence="2">Uncharacterized protein</fullName>
    </submittedName>
</protein>
<evidence type="ECO:0000256" key="1">
    <source>
        <dbReference type="SAM" id="Phobius"/>
    </source>
</evidence>
<keyword evidence="1" id="KW-1133">Transmembrane helix</keyword>
<proteinExistence type="predicted"/>
<dbReference type="EMBL" id="CP019728">
    <property type="protein sequence ID" value="AQS53629.1"/>
    <property type="molecule type" value="Genomic_DNA"/>
</dbReference>
<feature type="transmembrane region" description="Helical" evidence="1">
    <location>
        <begin position="44"/>
        <end position="65"/>
    </location>
</feature>
<keyword evidence="1" id="KW-0472">Membrane</keyword>
<evidence type="ECO:0000313" key="2">
    <source>
        <dbReference type="EMBL" id="AQS53629.1"/>
    </source>
</evidence>
<keyword evidence="1" id="KW-0812">Transmembrane</keyword>
<dbReference type="KEGG" id="jda:BW727_101262"/>
<reference evidence="2 3" key="1">
    <citation type="journal article" date="2014" name="Int. J. Syst. Evol. Microbiol.">
        <title>Jeotgalibaca dankookensis gen. nov., sp. nov., a member of the family Carnobacteriaceae, isolated from seujeot (Korean traditional food).</title>
        <authorList>
            <person name="Lee D.G."/>
            <person name="Trujillo M.E."/>
            <person name="Kang H."/>
            <person name="Ahn T.Y."/>
        </authorList>
    </citation>
    <scope>NUCLEOTIDE SEQUENCE [LARGE SCALE GENOMIC DNA]</scope>
    <source>
        <strain evidence="2 3">EX-07</strain>
    </source>
</reference>
<name>A0A1S6IQ28_9LACT</name>
<dbReference type="AlphaFoldDB" id="A0A1S6IQ28"/>
<dbReference type="RefSeq" id="WP_062468771.1">
    <property type="nucleotide sequence ID" value="NZ_BBYN01000009.1"/>
</dbReference>